<proteinExistence type="predicted"/>
<gene>
    <name evidence="2" type="ORF">TbgDal_X12860</name>
</gene>
<reference evidence="3" key="1">
    <citation type="journal article" date="2010" name="PLoS Negl. Trop. Dis.">
        <title>The genome sequence of Trypanosoma brucei gambiense, causative agent of chronic human african trypanosomiasis.</title>
        <authorList>
            <person name="Jackson A.P."/>
            <person name="Sanders M."/>
            <person name="Berry A."/>
            <person name="McQuillan J."/>
            <person name="Aslett M.A."/>
            <person name="Quail M.A."/>
            <person name="Chukualim B."/>
            <person name="Capewell P."/>
            <person name="MacLeod A."/>
            <person name="Melville S.E."/>
            <person name="Gibson W."/>
            <person name="Barry J.D."/>
            <person name="Berriman M."/>
            <person name="Hertz-Fowler C."/>
        </authorList>
    </citation>
    <scope>NUCLEOTIDE SEQUENCE [LARGE SCALE GENOMIC DNA]</scope>
    <source>
        <strain evidence="3">MHOM/CI/86/DAL972</strain>
    </source>
</reference>
<dbReference type="GeneID" id="23864479"/>
<dbReference type="EMBL" id="FN554973">
    <property type="protein sequence ID" value="CBH16190.1"/>
    <property type="molecule type" value="Genomic_DNA"/>
</dbReference>
<evidence type="ECO:0000313" key="3">
    <source>
        <dbReference type="Proteomes" id="UP000002316"/>
    </source>
</evidence>
<dbReference type="KEGG" id="tbg:TbgDal_X12860"/>
<evidence type="ECO:0000256" key="1">
    <source>
        <dbReference type="SAM" id="MobiDB-lite"/>
    </source>
</evidence>
<dbReference type="AlphaFoldDB" id="D0A4J6"/>
<dbReference type="Proteomes" id="UP000002316">
    <property type="component" value="Chromosome 10"/>
</dbReference>
<protein>
    <submittedName>
        <fullName evidence="2">Uncharacterized protein</fullName>
    </submittedName>
</protein>
<sequence length="139" mass="16076">MNLIPRQVCQQLLATLRSAPQLLLWRNELPNHLLYVKESPFLPNRDKQLIPPHTPRQHLPLLPLRSYRRWMLLPHIHISSVTYKHSSPQRSLSAPAPKVTKARQDGHVTPNENARHVVHKELVRSTPMASPLAFIQLRP</sequence>
<organism evidence="2 3">
    <name type="scientific">Trypanosoma brucei gambiense (strain MHOM/CI/86/DAL972)</name>
    <dbReference type="NCBI Taxonomy" id="679716"/>
    <lineage>
        <taxon>Eukaryota</taxon>
        <taxon>Discoba</taxon>
        <taxon>Euglenozoa</taxon>
        <taxon>Kinetoplastea</taxon>
        <taxon>Metakinetoplastina</taxon>
        <taxon>Trypanosomatida</taxon>
        <taxon>Trypanosomatidae</taxon>
        <taxon>Trypanosoma</taxon>
    </lineage>
</organism>
<dbReference type="RefSeq" id="XP_011778454.1">
    <property type="nucleotide sequence ID" value="XM_011780152.1"/>
</dbReference>
<evidence type="ECO:0000313" key="2">
    <source>
        <dbReference type="EMBL" id="CBH16190.1"/>
    </source>
</evidence>
<feature type="region of interest" description="Disordered" evidence="1">
    <location>
        <begin position="87"/>
        <end position="113"/>
    </location>
</feature>
<accession>D0A4J6</accession>
<name>D0A4J6_TRYB9</name>